<gene>
    <name evidence="1" type="ORF">L917_16447</name>
</gene>
<dbReference type="Proteomes" id="UP000054423">
    <property type="component" value="Unassembled WGS sequence"/>
</dbReference>
<sequence>LNAAPHVSKQKQKVAVILCKPTNRLTRQLARRRFAHPPNDFDVHEVIVALELLE</sequence>
<proteinExistence type="predicted"/>
<protein>
    <submittedName>
        <fullName evidence="1">Uncharacterized protein</fullName>
    </submittedName>
</protein>
<dbReference type="AlphaFoldDB" id="W2KEH1"/>
<name>W2KEH1_PHYNI</name>
<organism evidence="1">
    <name type="scientific">Phytophthora nicotianae</name>
    <name type="common">Potato buckeye rot agent</name>
    <name type="synonym">Phytophthora parasitica</name>
    <dbReference type="NCBI Taxonomy" id="4792"/>
    <lineage>
        <taxon>Eukaryota</taxon>
        <taxon>Sar</taxon>
        <taxon>Stramenopiles</taxon>
        <taxon>Oomycota</taxon>
        <taxon>Peronosporomycetes</taxon>
        <taxon>Peronosporales</taxon>
        <taxon>Peronosporaceae</taxon>
        <taxon>Phytophthora</taxon>
    </lineage>
</organism>
<feature type="non-terminal residue" evidence="1">
    <location>
        <position position="1"/>
    </location>
</feature>
<accession>W2KEH1</accession>
<evidence type="ECO:0000313" key="1">
    <source>
        <dbReference type="EMBL" id="ETL83616.1"/>
    </source>
</evidence>
<reference evidence="1" key="1">
    <citation type="submission" date="2013-11" db="EMBL/GenBank/DDBJ databases">
        <title>The Genome Sequence of Phytophthora parasitica CHvinca01.</title>
        <authorList>
            <consortium name="The Broad Institute Genomics Platform"/>
            <person name="Russ C."/>
            <person name="Tyler B."/>
            <person name="Panabieres F."/>
            <person name="Shan W."/>
            <person name="Tripathy S."/>
            <person name="Grunwald N."/>
            <person name="Machado M."/>
            <person name="Johnson C.S."/>
            <person name="Arredondo F."/>
            <person name="Hong C."/>
            <person name="Coffey M."/>
            <person name="Young S.K."/>
            <person name="Zeng Q."/>
            <person name="Gargeya S."/>
            <person name="Fitzgerald M."/>
            <person name="Abouelleil A."/>
            <person name="Alvarado L."/>
            <person name="Chapman S.B."/>
            <person name="Gainer-Dewar J."/>
            <person name="Goldberg J."/>
            <person name="Griggs A."/>
            <person name="Gujja S."/>
            <person name="Hansen M."/>
            <person name="Howarth C."/>
            <person name="Imamovic A."/>
            <person name="Ireland A."/>
            <person name="Larimer J."/>
            <person name="McCowan C."/>
            <person name="Murphy C."/>
            <person name="Pearson M."/>
            <person name="Poon T.W."/>
            <person name="Priest M."/>
            <person name="Roberts A."/>
            <person name="Saif S."/>
            <person name="Shea T."/>
            <person name="Sykes S."/>
            <person name="Wortman J."/>
            <person name="Nusbaum C."/>
            <person name="Birren B."/>
        </authorList>
    </citation>
    <scope>NUCLEOTIDE SEQUENCE [LARGE SCALE GENOMIC DNA]</scope>
    <source>
        <strain evidence="1">CHvinca01</strain>
    </source>
</reference>
<dbReference type="EMBL" id="KI681990">
    <property type="protein sequence ID" value="ETL83616.1"/>
    <property type="molecule type" value="Genomic_DNA"/>
</dbReference>